<keyword evidence="2" id="KW-1185">Reference proteome</keyword>
<dbReference type="EMBL" id="GG671327">
    <property type="protein sequence ID" value="EER19022.1"/>
    <property type="molecule type" value="Genomic_DNA"/>
</dbReference>
<protein>
    <submittedName>
        <fullName evidence="1">Uncharacterized protein</fullName>
    </submittedName>
</protein>
<evidence type="ECO:0000313" key="2">
    <source>
        <dbReference type="Proteomes" id="UP000007800"/>
    </source>
</evidence>
<gene>
    <name evidence="1" type="ORF">Pmar_PMAR021267</name>
</gene>
<accession>C5K920</accession>
<name>C5K920_PERM5</name>
<dbReference type="AlphaFoldDB" id="C5K920"/>
<proteinExistence type="predicted"/>
<dbReference type="GeneID" id="9049604"/>
<feature type="non-terminal residue" evidence="1">
    <location>
        <position position="169"/>
    </location>
</feature>
<dbReference type="OMA" id="ELMMARP"/>
<dbReference type="Proteomes" id="UP000007800">
    <property type="component" value="Unassembled WGS sequence"/>
</dbReference>
<organism evidence="2">
    <name type="scientific">Perkinsus marinus (strain ATCC 50983 / TXsc)</name>
    <dbReference type="NCBI Taxonomy" id="423536"/>
    <lineage>
        <taxon>Eukaryota</taxon>
        <taxon>Sar</taxon>
        <taxon>Alveolata</taxon>
        <taxon>Perkinsozoa</taxon>
        <taxon>Perkinsea</taxon>
        <taxon>Perkinsida</taxon>
        <taxon>Perkinsidae</taxon>
        <taxon>Perkinsus</taxon>
    </lineage>
</organism>
<reference evidence="1 2" key="1">
    <citation type="submission" date="2008-07" db="EMBL/GenBank/DDBJ databases">
        <authorList>
            <person name="El-Sayed N."/>
            <person name="Caler E."/>
            <person name="Inman J."/>
            <person name="Amedeo P."/>
            <person name="Hass B."/>
            <person name="Wortman J."/>
        </authorList>
    </citation>
    <scope>NUCLEOTIDE SEQUENCE [LARGE SCALE GENOMIC DNA]</scope>
    <source>
        <strain evidence="2">ATCC 50983 / TXsc</strain>
    </source>
</reference>
<dbReference type="RefSeq" id="XP_002787226.1">
    <property type="nucleotide sequence ID" value="XM_002787180.1"/>
</dbReference>
<evidence type="ECO:0000313" key="1">
    <source>
        <dbReference type="EMBL" id="EER19022.1"/>
    </source>
</evidence>
<dbReference type="InParanoid" id="C5K920"/>
<sequence>MTPFELMMARPPRYPTVSTLEKLCDGLCSLPVTELPKPPTLEVASEQRKLQRGKLREEFQHVWENLRERSRVEQQSRASKTVVSPLAVGDLVFLSKPRKHKLDVGWKGPYRVKAIQGVKVTVDMDGKDVVDSLSNVLKLIHSIDSTSPPKRSVLPSGSVVLFGDSEAGW</sequence>